<evidence type="ECO:0000313" key="3">
    <source>
        <dbReference type="EMBL" id="UPW41142.1"/>
    </source>
</evidence>
<reference evidence="3" key="1">
    <citation type="submission" date="2022-02" db="EMBL/GenBank/DDBJ databases">
        <title>Towards deciphering the DNA virus diversity associated with rodent species in the families Cricetidae and Heteromyidae.</title>
        <authorList>
            <person name="Lund M."/>
            <person name="Larsen B.B."/>
            <person name="Gryseels S."/>
            <person name="Kraberger S."/>
            <person name="Rowsey D.M."/>
            <person name="Steger L."/>
            <person name="Yule K.M."/>
            <person name="Upham N.S."/>
            <person name="Worobey M."/>
            <person name="Van Doorslaer K."/>
            <person name="Varsani A."/>
        </authorList>
    </citation>
    <scope>NUCLEOTIDE SEQUENCE</scope>
    <source>
        <strain evidence="3">UA08Rod_5365</strain>
    </source>
</reference>
<feature type="coiled-coil region" evidence="1">
    <location>
        <begin position="253"/>
        <end position="280"/>
    </location>
</feature>
<dbReference type="EMBL" id="OM869549">
    <property type="protein sequence ID" value="UPW41142.1"/>
    <property type="molecule type" value="Genomic_DNA"/>
</dbReference>
<proteinExistence type="predicted"/>
<accession>A0A976R7D3</accession>
<feature type="compositionally biased region" description="Polar residues" evidence="2">
    <location>
        <begin position="386"/>
        <end position="400"/>
    </location>
</feature>
<protein>
    <submittedName>
        <fullName evidence="3">DNA pilot protein</fullName>
    </submittedName>
</protein>
<evidence type="ECO:0000256" key="1">
    <source>
        <dbReference type="SAM" id="Coils"/>
    </source>
</evidence>
<name>A0A976R7D3_9VIRU</name>
<organism evidence="3">
    <name type="scientific">Sigmofec virus UA08Rod_5365</name>
    <dbReference type="NCBI Taxonomy" id="2929422"/>
    <lineage>
        <taxon>Viruses</taxon>
        <taxon>Monodnaviria</taxon>
        <taxon>Sangervirae</taxon>
        <taxon>Phixviricota</taxon>
        <taxon>Malgrandaviricetes</taxon>
        <taxon>Petitvirales</taxon>
        <taxon>Microviridae</taxon>
    </lineage>
</organism>
<feature type="region of interest" description="Disordered" evidence="2">
    <location>
        <begin position="377"/>
        <end position="406"/>
    </location>
</feature>
<keyword evidence="1" id="KW-0175">Coiled coil</keyword>
<evidence type="ECO:0000256" key="2">
    <source>
        <dbReference type="SAM" id="MobiDB-lite"/>
    </source>
</evidence>
<sequence>MKFGEMLNQTFGETGVGGLVGGVLNLFGGDARRRKLMQDQYSMQAALNEQAAKLNYEYGEEAAKNAFQRQLEMYQRSYKDQSYEAMRKQMEDAGLSVGLMYGKGASGGAGGSTSGAPMGNTGGAIAGDAGSMLLGAEELEYRRKELGLRIATMKADLQVKKAQANELNEGAIKNKEEGKLAGSRALTEENKRDVMIENMLQEGKFQWIRNLRAEMEDSVSAAEQYGLESDIYKSFYDNKVYGQYGIVDEAVAIARKKNELKEIISRINEIEANADLKRAEELLVNEKTKYYFEELMSSIAKNKSEEALNYAKKLQSEHAIGEYVNWQTYMDYGMEAVSQVGAIATGVRGGNLIKKKIMSDERWKEKNYKLEREKFEHNKKPDRETIVTNKYGNGSTVTTKARNKTK</sequence>